<gene>
    <name evidence="1" type="primary">dgoK1</name>
    <name evidence="1" type="ORF">LMG29542_04660</name>
</gene>
<dbReference type="CDD" id="cd24012">
    <property type="entry name" value="ASKHA_NBD_KDGal-kinase"/>
    <property type="match status" value="1"/>
</dbReference>
<reference evidence="1 2" key="1">
    <citation type="submission" date="2020-04" db="EMBL/GenBank/DDBJ databases">
        <authorList>
            <person name="De Canck E."/>
        </authorList>
    </citation>
    <scope>NUCLEOTIDE SEQUENCE [LARGE SCALE GENOMIC DNA]</scope>
    <source>
        <strain evidence="1 2">LMG 29542</strain>
    </source>
</reference>
<dbReference type="InterPro" id="IPR042258">
    <property type="entry name" value="DGOK_N"/>
</dbReference>
<dbReference type="AlphaFoldDB" id="A0A6J5EDD3"/>
<keyword evidence="1" id="KW-0808">Transferase</keyword>
<dbReference type="InterPro" id="IPR042257">
    <property type="entry name" value="DGOK_C"/>
</dbReference>
<dbReference type="EC" id="2.7.1.58" evidence="1"/>
<protein>
    <submittedName>
        <fullName evidence="1">Putative 2-dehydro-3-deoxygalactonokinase DgoK1</fullName>
        <ecNumber evidence="1">2.7.1.58</ecNumber>
    </submittedName>
</protein>
<evidence type="ECO:0000313" key="2">
    <source>
        <dbReference type="Proteomes" id="UP000494363"/>
    </source>
</evidence>
<dbReference type="EMBL" id="CADIKH010000022">
    <property type="protein sequence ID" value="CAB3763644.1"/>
    <property type="molecule type" value="Genomic_DNA"/>
</dbReference>
<organism evidence="1 2">
    <name type="scientific">Paraburkholderia humisilvae</name>
    <dbReference type="NCBI Taxonomy" id="627669"/>
    <lineage>
        <taxon>Bacteria</taxon>
        <taxon>Pseudomonadati</taxon>
        <taxon>Pseudomonadota</taxon>
        <taxon>Betaproteobacteria</taxon>
        <taxon>Burkholderiales</taxon>
        <taxon>Burkholderiaceae</taxon>
        <taxon>Paraburkholderia</taxon>
    </lineage>
</organism>
<accession>A0A6J5EDD3</accession>
<proteinExistence type="predicted"/>
<evidence type="ECO:0000313" key="1">
    <source>
        <dbReference type="EMBL" id="CAB3763644.1"/>
    </source>
</evidence>
<dbReference type="GO" id="GO:0008671">
    <property type="term" value="F:2-dehydro-3-deoxygalactonokinase activity"/>
    <property type="evidence" value="ECO:0007669"/>
    <property type="project" value="UniProtKB-EC"/>
</dbReference>
<sequence>MTYLGSPASIAAAPRDAQQDSAGAPASRAVRNEAALVALDWGTTALRAYLFDAAGQLLDTRASTAGIMNLPRAASDGGFDVAFDALCGSWLEQAPHLPVIAAGMVGSAQGWKEAPYVDTPASADAIVRGIVRVQTARGIALHIVPGALERGELPNVMRGEETQIFGALAGEAASAATGAARQSAADEQDSALIGLPGTHAKWVIVRGTRIERFYTFMTGEVFAALSEHTILGRTMTTPDRPDTAAFLRGISVARNHGHAGMLATIFSTRTLGLTAQLSREEQPDYLSGLLIGHELNGLEAVLERQQATLAGRTLRLIGNEALCERYRLALTQYGCQSAELVKHATERGLWRIAVQAGLVTPAADAAPAARIG</sequence>
<dbReference type="Gene3D" id="3.30.420.310">
    <property type="entry name" value="2-keto-3-deoxy-galactonokinase, C-terminal domain"/>
    <property type="match status" value="1"/>
</dbReference>
<dbReference type="Pfam" id="PF05035">
    <property type="entry name" value="DGOK"/>
    <property type="match status" value="1"/>
</dbReference>
<dbReference type="GO" id="GO:0034194">
    <property type="term" value="P:D-galactonate catabolic process"/>
    <property type="evidence" value="ECO:0007669"/>
    <property type="project" value="InterPro"/>
</dbReference>
<dbReference type="RefSeq" id="WP_175228785.1">
    <property type="nucleotide sequence ID" value="NZ_CADIKH010000022.1"/>
</dbReference>
<keyword evidence="1" id="KW-0418">Kinase</keyword>
<dbReference type="Proteomes" id="UP000494363">
    <property type="component" value="Unassembled WGS sequence"/>
</dbReference>
<dbReference type="InterPro" id="IPR007729">
    <property type="entry name" value="DGOK"/>
</dbReference>
<dbReference type="Gene3D" id="3.30.420.300">
    <property type="entry name" value="2-keto-3-deoxy-galactonokinase, substrate binding domain"/>
    <property type="match status" value="1"/>
</dbReference>
<keyword evidence="2" id="KW-1185">Reference proteome</keyword>
<name>A0A6J5EDD3_9BURK</name>